<reference evidence="1 2" key="1">
    <citation type="journal article" date="2013" name="Curr. Biol.">
        <title>The Genome of the Foraminiferan Reticulomyxa filosa.</title>
        <authorList>
            <person name="Glockner G."/>
            <person name="Hulsmann N."/>
            <person name="Schleicher M."/>
            <person name="Noegel A.A."/>
            <person name="Eichinger L."/>
            <person name="Gallinger C."/>
            <person name="Pawlowski J."/>
            <person name="Sierra R."/>
            <person name="Euteneuer U."/>
            <person name="Pillet L."/>
            <person name="Moustafa A."/>
            <person name="Platzer M."/>
            <person name="Groth M."/>
            <person name="Szafranski K."/>
            <person name="Schliwa M."/>
        </authorList>
    </citation>
    <scope>NUCLEOTIDE SEQUENCE [LARGE SCALE GENOMIC DNA]</scope>
</reference>
<proteinExistence type="predicted"/>
<dbReference type="Proteomes" id="UP000023152">
    <property type="component" value="Unassembled WGS sequence"/>
</dbReference>
<dbReference type="EMBL" id="ASPP01038552">
    <property type="protein sequence ID" value="ETO01341.1"/>
    <property type="molecule type" value="Genomic_DNA"/>
</dbReference>
<name>X6LJ09_RETFI</name>
<accession>X6LJ09</accession>
<evidence type="ECO:0000313" key="2">
    <source>
        <dbReference type="Proteomes" id="UP000023152"/>
    </source>
</evidence>
<sequence length="157" mass="19259">MNVKFCFQYLHFSAWNAKVESEDEDTQMILLTWTEYDEYIQQTMQISATWNHTIDLNVIYFVLKYCTKENIYHANKVLLEFEQWKSRDNKEQKYKERIKEFLERRCCNHGINLLFIFLEEKRELLSHTALELIPFFTIKVGFPFVKNDYHFYQLLPF</sequence>
<protein>
    <submittedName>
        <fullName evidence="1">Uncharacterized protein</fullName>
    </submittedName>
</protein>
<dbReference type="AlphaFoldDB" id="X6LJ09"/>
<comment type="caution">
    <text evidence="1">The sequence shown here is derived from an EMBL/GenBank/DDBJ whole genome shotgun (WGS) entry which is preliminary data.</text>
</comment>
<organism evidence="1 2">
    <name type="scientific">Reticulomyxa filosa</name>
    <dbReference type="NCBI Taxonomy" id="46433"/>
    <lineage>
        <taxon>Eukaryota</taxon>
        <taxon>Sar</taxon>
        <taxon>Rhizaria</taxon>
        <taxon>Retaria</taxon>
        <taxon>Foraminifera</taxon>
        <taxon>Monothalamids</taxon>
        <taxon>Reticulomyxidae</taxon>
        <taxon>Reticulomyxa</taxon>
    </lineage>
</organism>
<gene>
    <name evidence="1" type="ORF">RFI_36097</name>
</gene>
<keyword evidence="2" id="KW-1185">Reference proteome</keyword>
<evidence type="ECO:0000313" key="1">
    <source>
        <dbReference type="EMBL" id="ETO01341.1"/>
    </source>
</evidence>